<feature type="region of interest" description="Disordered" evidence="1">
    <location>
        <begin position="100"/>
        <end position="126"/>
    </location>
</feature>
<reference evidence="2" key="1">
    <citation type="journal article" date="2014" name="Int. J. Syst. Evol. Microbiol.">
        <title>Complete genome sequence of Corynebacterium casei LMG S-19264T (=DSM 44701T), isolated from a smear-ripened cheese.</title>
        <authorList>
            <consortium name="US DOE Joint Genome Institute (JGI-PGF)"/>
            <person name="Walter F."/>
            <person name="Albersmeier A."/>
            <person name="Kalinowski J."/>
            <person name="Ruckert C."/>
        </authorList>
    </citation>
    <scope>NUCLEOTIDE SEQUENCE</scope>
    <source>
        <strain evidence="2">JCM 14359</strain>
    </source>
</reference>
<comment type="caution">
    <text evidence="2">The sequence shown here is derived from an EMBL/GenBank/DDBJ whole genome shotgun (WGS) entry which is preliminary data.</text>
</comment>
<gene>
    <name evidence="2" type="ORF">GCM10008995_29140</name>
</gene>
<protein>
    <submittedName>
        <fullName evidence="2">Uncharacterized protein</fullName>
    </submittedName>
</protein>
<accession>A0A830ESI8</accession>
<feature type="compositionally biased region" description="Basic and acidic residues" evidence="1">
    <location>
        <begin position="105"/>
        <end position="115"/>
    </location>
</feature>
<dbReference type="Proteomes" id="UP000653099">
    <property type="component" value="Unassembled WGS sequence"/>
</dbReference>
<dbReference type="EMBL" id="BMOC01000035">
    <property type="protein sequence ID" value="GGJ17554.1"/>
    <property type="molecule type" value="Genomic_DNA"/>
</dbReference>
<dbReference type="AlphaFoldDB" id="A0A830ESI8"/>
<evidence type="ECO:0000256" key="1">
    <source>
        <dbReference type="SAM" id="MobiDB-lite"/>
    </source>
</evidence>
<organism evidence="2 3">
    <name type="scientific">Halobellus salinus</name>
    <dbReference type="NCBI Taxonomy" id="931585"/>
    <lineage>
        <taxon>Archaea</taxon>
        <taxon>Methanobacteriati</taxon>
        <taxon>Methanobacteriota</taxon>
        <taxon>Stenosarchaea group</taxon>
        <taxon>Halobacteria</taxon>
        <taxon>Halobacteriales</taxon>
        <taxon>Haloferacaceae</taxon>
        <taxon>Halobellus</taxon>
    </lineage>
</organism>
<dbReference type="RefSeq" id="WP_188788741.1">
    <property type="nucleotide sequence ID" value="NZ_BMOC01000035.1"/>
</dbReference>
<keyword evidence="3" id="KW-1185">Reference proteome</keyword>
<feature type="region of interest" description="Disordered" evidence="1">
    <location>
        <begin position="1"/>
        <end position="22"/>
    </location>
</feature>
<reference evidence="2" key="2">
    <citation type="submission" date="2020-09" db="EMBL/GenBank/DDBJ databases">
        <authorList>
            <person name="Sun Q."/>
            <person name="Ohkuma M."/>
        </authorList>
    </citation>
    <scope>NUCLEOTIDE SEQUENCE</scope>
    <source>
        <strain evidence="2">JCM 14359</strain>
    </source>
</reference>
<name>A0A830ESI8_9EURY</name>
<proteinExistence type="predicted"/>
<evidence type="ECO:0000313" key="3">
    <source>
        <dbReference type="Proteomes" id="UP000653099"/>
    </source>
</evidence>
<sequence>MPNKSKRELEREIDRLEPDRGDAGVGLIIDLRENEYTTREEAPRPELTVRDPDRDVYHIPIPHVPHTGHKAILTVSEDVRETWPDTGDPAPTVAELWDELTPSDLQREKEIREQNGDPIPPILTDE</sequence>
<evidence type="ECO:0000313" key="2">
    <source>
        <dbReference type="EMBL" id="GGJ17554.1"/>
    </source>
</evidence>